<protein>
    <submittedName>
        <fullName evidence="2">Uncharacterized protein</fullName>
    </submittedName>
</protein>
<evidence type="ECO:0000313" key="3">
    <source>
        <dbReference type="Proteomes" id="UP000233766"/>
    </source>
</evidence>
<organism evidence="2 3">
    <name type="scientific">Nocardia fluminea</name>
    <dbReference type="NCBI Taxonomy" id="134984"/>
    <lineage>
        <taxon>Bacteria</taxon>
        <taxon>Bacillati</taxon>
        <taxon>Actinomycetota</taxon>
        <taxon>Actinomycetes</taxon>
        <taxon>Mycobacteriales</taxon>
        <taxon>Nocardiaceae</taxon>
        <taxon>Nocardia</taxon>
    </lineage>
</organism>
<evidence type="ECO:0000256" key="1">
    <source>
        <dbReference type="SAM" id="MobiDB-lite"/>
    </source>
</evidence>
<gene>
    <name evidence="2" type="ORF">ATK86_1634</name>
</gene>
<name>A0A2N3V6Q7_9NOCA</name>
<reference evidence="2 3" key="1">
    <citation type="submission" date="2017-12" db="EMBL/GenBank/DDBJ databases">
        <title>Sequencing the genomes of 1000 Actinobacteria strains.</title>
        <authorList>
            <person name="Klenk H.-P."/>
        </authorList>
    </citation>
    <scope>NUCLEOTIDE SEQUENCE [LARGE SCALE GENOMIC DNA]</scope>
    <source>
        <strain evidence="2 3">DSM 44489</strain>
    </source>
</reference>
<dbReference type="Proteomes" id="UP000233766">
    <property type="component" value="Unassembled WGS sequence"/>
</dbReference>
<dbReference type="RefSeq" id="WP_170112044.1">
    <property type="nucleotide sequence ID" value="NZ_PJMW01000002.1"/>
</dbReference>
<comment type="caution">
    <text evidence="2">The sequence shown here is derived from an EMBL/GenBank/DDBJ whole genome shotgun (WGS) entry which is preliminary data.</text>
</comment>
<dbReference type="EMBL" id="PJMW01000002">
    <property type="protein sequence ID" value="PKV77304.1"/>
    <property type="molecule type" value="Genomic_DNA"/>
</dbReference>
<proteinExistence type="predicted"/>
<sequence>MNTSETPETVRRQPNPMVAAAAAKTRKRRKKVVTLPTDPTPGQLPLFPVSDLDPEAHR</sequence>
<feature type="region of interest" description="Disordered" evidence="1">
    <location>
        <begin position="1"/>
        <end position="58"/>
    </location>
</feature>
<keyword evidence="3" id="KW-1185">Reference proteome</keyword>
<accession>A0A2N3V6Q7</accession>
<dbReference type="AlphaFoldDB" id="A0A2N3V6Q7"/>
<evidence type="ECO:0000313" key="2">
    <source>
        <dbReference type="EMBL" id="PKV77304.1"/>
    </source>
</evidence>